<sequence>MVKSFMPPMGIQLRKYKQRSDKFKLNPFFVNVFKYYALFFGGCVFSQEVQIEWLENLRGKFNAKIDHMRSNDDAESSYVTFPGHNSPFNENNAF</sequence>
<organism evidence="1 2">
    <name type="scientific">Panagrolaimus superbus</name>
    <dbReference type="NCBI Taxonomy" id="310955"/>
    <lineage>
        <taxon>Eukaryota</taxon>
        <taxon>Metazoa</taxon>
        <taxon>Ecdysozoa</taxon>
        <taxon>Nematoda</taxon>
        <taxon>Chromadorea</taxon>
        <taxon>Rhabditida</taxon>
        <taxon>Tylenchina</taxon>
        <taxon>Panagrolaimomorpha</taxon>
        <taxon>Panagrolaimoidea</taxon>
        <taxon>Panagrolaimidae</taxon>
        <taxon>Panagrolaimus</taxon>
    </lineage>
</organism>
<keyword evidence="1" id="KW-1185">Reference proteome</keyword>
<dbReference type="AlphaFoldDB" id="A0A914YQ32"/>
<evidence type="ECO:0000313" key="2">
    <source>
        <dbReference type="WBParaSite" id="PSU_v2.g19474.t1"/>
    </source>
</evidence>
<proteinExistence type="predicted"/>
<reference evidence="2" key="1">
    <citation type="submission" date="2022-11" db="UniProtKB">
        <authorList>
            <consortium name="WormBaseParasite"/>
        </authorList>
    </citation>
    <scope>IDENTIFICATION</scope>
</reference>
<evidence type="ECO:0000313" key="1">
    <source>
        <dbReference type="Proteomes" id="UP000887577"/>
    </source>
</evidence>
<protein>
    <submittedName>
        <fullName evidence="2">Uncharacterized protein</fullName>
    </submittedName>
</protein>
<dbReference type="Proteomes" id="UP000887577">
    <property type="component" value="Unplaced"/>
</dbReference>
<accession>A0A914YQ32</accession>
<dbReference type="WBParaSite" id="PSU_v2.g19474.t1">
    <property type="protein sequence ID" value="PSU_v2.g19474.t1"/>
    <property type="gene ID" value="PSU_v2.g19474"/>
</dbReference>
<name>A0A914YQ32_9BILA</name>